<comment type="similarity">
    <text evidence="2">Belongs to the YbaB/EbfC family.</text>
</comment>
<dbReference type="EMBL" id="FNZK01000007">
    <property type="protein sequence ID" value="SEJ43940.1"/>
    <property type="molecule type" value="Genomic_DNA"/>
</dbReference>
<keyword evidence="2" id="KW-0963">Cytoplasm</keyword>
<dbReference type="Gene3D" id="3.30.1310.10">
    <property type="entry name" value="Nucleoid-associated protein YbaB-like domain"/>
    <property type="match status" value="1"/>
</dbReference>
<reference evidence="3 4" key="1">
    <citation type="submission" date="2016-10" db="EMBL/GenBank/DDBJ databases">
        <authorList>
            <person name="de Groot N.N."/>
        </authorList>
    </citation>
    <scope>NUCLEOTIDE SEQUENCE [LARGE SCALE GENOMIC DNA]</scope>
    <source>
        <strain evidence="3 4">DSM 2179</strain>
    </source>
</reference>
<dbReference type="InterPro" id="IPR036894">
    <property type="entry name" value="YbaB-like_sf"/>
</dbReference>
<keyword evidence="1 2" id="KW-0238">DNA-binding</keyword>
<evidence type="ECO:0000313" key="4">
    <source>
        <dbReference type="Proteomes" id="UP000199662"/>
    </source>
</evidence>
<evidence type="ECO:0000256" key="2">
    <source>
        <dbReference type="HAMAP-Rule" id="MF_00274"/>
    </source>
</evidence>
<proteinExistence type="inferred from homology"/>
<dbReference type="GO" id="GO:0003677">
    <property type="term" value="F:DNA binding"/>
    <property type="evidence" value="ECO:0007669"/>
    <property type="project" value="UniProtKB-UniRule"/>
</dbReference>
<dbReference type="PIRSF" id="PIRSF004555">
    <property type="entry name" value="UCP004555"/>
    <property type="match status" value="1"/>
</dbReference>
<dbReference type="HAMAP" id="MF_00274">
    <property type="entry name" value="DNA_YbaB_EbfC"/>
    <property type="match status" value="1"/>
</dbReference>
<dbReference type="PANTHER" id="PTHR33449:SF1">
    <property type="entry name" value="NUCLEOID-ASSOCIATED PROTEIN YBAB"/>
    <property type="match status" value="1"/>
</dbReference>
<dbReference type="STRING" id="84035.SAMN05660742_107167"/>
<organism evidence="3 4">
    <name type="scientific">Propionispira arboris</name>
    <dbReference type="NCBI Taxonomy" id="84035"/>
    <lineage>
        <taxon>Bacteria</taxon>
        <taxon>Bacillati</taxon>
        <taxon>Bacillota</taxon>
        <taxon>Negativicutes</taxon>
        <taxon>Selenomonadales</taxon>
        <taxon>Selenomonadaceae</taxon>
        <taxon>Propionispira</taxon>
    </lineage>
</organism>
<dbReference type="PANTHER" id="PTHR33449">
    <property type="entry name" value="NUCLEOID-ASSOCIATED PROTEIN YBAB"/>
    <property type="match status" value="1"/>
</dbReference>
<dbReference type="Pfam" id="PF02575">
    <property type="entry name" value="YbaB_DNA_bd"/>
    <property type="match status" value="1"/>
</dbReference>
<accession>A0A1H6Z309</accession>
<dbReference type="RefSeq" id="WP_019552783.1">
    <property type="nucleotide sequence ID" value="NZ_FNZK01000007.1"/>
</dbReference>
<comment type="subunit">
    <text evidence="2">Homodimer.</text>
</comment>
<dbReference type="GO" id="GO:0043590">
    <property type="term" value="C:bacterial nucleoid"/>
    <property type="evidence" value="ECO:0007669"/>
    <property type="project" value="UniProtKB-UniRule"/>
</dbReference>
<gene>
    <name evidence="3" type="ORF">SAMN05660742_107167</name>
</gene>
<sequence>MFNGMGNMGNMGGMMKKVQKLQAEMGKMQEELKTRTIDVSAGGGAIKVVMNGEKQIQSLIIDPAAVDPEDVEMLQDLISAAINEAVKKVDDLMASEMGKLTGGLNLPPGMF</sequence>
<dbReference type="SUPFAM" id="SSF82607">
    <property type="entry name" value="YbaB-like"/>
    <property type="match status" value="1"/>
</dbReference>
<dbReference type="AlphaFoldDB" id="A0A1H6Z309"/>
<comment type="subcellular location">
    <subcellularLocation>
        <location evidence="2">Cytoplasm</location>
        <location evidence="2">Nucleoid</location>
    </subcellularLocation>
</comment>
<evidence type="ECO:0000313" key="3">
    <source>
        <dbReference type="EMBL" id="SEJ43940.1"/>
    </source>
</evidence>
<dbReference type="Proteomes" id="UP000199662">
    <property type="component" value="Unassembled WGS sequence"/>
</dbReference>
<dbReference type="InterPro" id="IPR004401">
    <property type="entry name" value="YbaB/EbfC"/>
</dbReference>
<comment type="function">
    <text evidence="2">Binds to DNA and alters its conformation. May be involved in regulation of gene expression, nucleoid organization and DNA protection.</text>
</comment>
<name>A0A1H6Z309_9FIRM</name>
<dbReference type="NCBIfam" id="TIGR00103">
    <property type="entry name" value="DNA_YbaB_EbfC"/>
    <property type="match status" value="1"/>
</dbReference>
<evidence type="ECO:0000256" key="1">
    <source>
        <dbReference type="ARBA" id="ARBA00023125"/>
    </source>
</evidence>
<dbReference type="GO" id="GO:0005829">
    <property type="term" value="C:cytosol"/>
    <property type="evidence" value="ECO:0007669"/>
    <property type="project" value="TreeGrafter"/>
</dbReference>
<protein>
    <recommendedName>
        <fullName evidence="2">Nucleoid-associated protein SAMN05660742_107167</fullName>
    </recommendedName>
</protein>
<keyword evidence="4" id="KW-1185">Reference proteome</keyword>